<keyword evidence="4" id="KW-1185">Reference proteome</keyword>
<protein>
    <submittedName>
        <fullName evidence="3">Aspartic proteinase</fullName>
    </submittedName>
</protein>
<dbReference type="InterPro" id="IPR001461">
    <property type="entry name" value="Aspartic_peptidase_A1"/>
</dbReference>
<dbReference type="Gene3D" id="2.40.70.10">
    <property type="entry name" value="Acid Proteases"/>
    <property type="match status" value="2"/>
</dbReference>
<sequence>MNPFYPCYLSPLQSTTLIKDLQKVHITTNPNYKKSGTNSYVYLFNKWGFEPTKPGPYFQLSVPAEEGHQQPYFHHLDLAFWPRRQVLERLTMRRQLPNMARHYCLISTQDLLISGPIGIPGLVYQAAKNVQSPLGHTVFDSSMSSSYSQSSSSSWKISYGDNSLASGIVGTDKIDLGGLIVNNQAVELASILSPQLVRGHGDGFLGLAFGKINTVRPTAVPTPVENMISQNGIPKSAQLFTAKLGSWRDEDEPDKGAGFYTFGFIDEPTVAASAQQIAWTPIDNRSGFWQLASRFTIVNGRVIIQSRGTAIADTGTTLALVSDYVCEVIYSAIPGSSYDEDNQGYVYPTSVTLDELPNVIVAVGNTQITIQEEDLGFANIGNGTIYGGLHSRGTLPFGILGDTFSKCIYAASPAALLTDSQARKQLPQIFDQGNMRLVVQRPEQNQNISVPLP</sequence>
<feature type="domain" description="Peptidase A1" evidence="2">
    <location>
        <begin position="111"/>
        <end position="422"/>
    </location>
</feature>
<dbReference type="GO" id="GO:0006508">
    <property type="term" value="P:proteolysis"/>
    <property type="evidence" value="ECO:0007669"/>
    <property type="project" value="InterPro"/>
</dbReference>
<dbReference type="GO" id="GO:0004190">
    <property type="term" value="F:aspartic-type endopeptidase activity"/>
    <property type="evidence" value="ECO:0007669"/>
    <property type="project" value="InterPro"/>
</dbReference>
<dbReference type="AlphaFoldDB" id="A0A9P7YV43"/>
<evidence type="ECO:0000256" key="1">
    <source>
        <dbReference type="ARBA" id="ARBA00007447"/>
    </source>
</evidence>
<dbReference type="PROSITE" id="PS51767">
    <property type="entry name" value="PEPTIDASE_A1"/>
    <property type="match status" value="1"/>
</dbReference>
<accession>A0A9P7YV43</accession>
<dbReference type="SUPFAM" id="SSF50630">
    <property type="entry name" value="Acid proteases"/>
    <property type="match status" value="1"/>
</dbReference>
<dbReference type="OrthoDB" id="2747330at2759"/>
<gene>
    <name evidence="3" type="ORF">BJ875DRAFT_514821</name>
</gene>
<evidence type="ECO:0000259" key="2">
    <source>
        <dbReference type="PROSITE" id="PS51767"/>
    </source>
</evidence>
<evidence type="ECO:0000313" key="3">
    <source>
        <dbReference type="EMBL" id="KAG9239643.1"/>
    </source>
</evidence>
<dbReference type="EMBL" id="MU251357">
    <property type="protein sequence ID" value="KAG9239643.1"/>
    <property type="molecule type" value="Genomic_DNA"/>
</dbReference>
<name>A0A9P7YV43_9HELO</name>
<reference evidence="3" key="1">
    <citation type="journal article" date="2021" name="IMA Fungus">
        <title>Genomic characterization of three marine fungi, including Emericellopsis atlantica sp. nov. with signatures of a generalist lifestyle and marine biomass degradation.</title>
        <authorList>
            <person name="Hagestad O.C."/>
            <person name="Hou L."/>
            <person name="Andersen J.H."/>
            <person name="Hansen E.H."/>
            <person name="Altermark B."/>
            <person name="Li C."/>
            <person name="Kuhnert E."/>
            <person name="Cox R.J."/>
            <person name="Crous P.W."/>
            <person name="Spatafora J.W."/>
            <person name="Lail K."/>
            <person name="Amirebrahimi M."/>
            <person name="Lipzen A."/>
            <person name="Pangilinan J."/>
            <person name="Andreopoulos W."/>
            <person name="Hayes R.D."/>
            <person name="Ng V."/>
            <person name="Grigoriev I.V."/>
            <person name="Jackson S.A."/>
            <person name="Sutton T.D.S."/>
            <person name="Dobson A.D.W."/>
            <person name="Rama T."/>
        </authorList>
    </citation>
    <scope>NUCLEOTIDE SEQUENCE</scope>
    <source>
        <strain evidence="3">TRa018bII</strain>
    </source>
</reference>
<organism evidence="3 4">
    <name type="scientific">Amylocarpus encephaloides</name>
    <dbReference type="NCBI Taxonomy" id="45428"/>
    <lineage>
        <taxon>Eukaryota</taxon>
        <taxon>Fungi</taxon>
        <taxon>Dikarya</taxon>
        <taxon>Ascomycota</taxon>
        <taxon>Pezizomycotina</taxon>
        <taxon>Leotiomycetes</taxon>
        <taxon>Helotiales</taxon>
        <taxon>Helotiales incertae sedis</taxon>
        <taxon>Amylocarpus</taxon>
    </lineage>
</organism>
<dbReference type="PANTHER" id="PTHR47966:SF1">
    <property type="entry name" value="ASPARTYL PROTEINASE"/>
    <property type="match status" value="1"/>
</dbReference>
<dbReference type="InterPro" id="IPR021109">
    <property type="entry name" value="Peptidase_aspartic_dom_sf"/>
</dbReference>
<proteinExistence type="inferred from homology"/>
<dbReference type="Pfam" id="PF00026">
    <property type="entry name" value="Asp"/>
    <property type="match status" value="1"/>
</dbReference>
<dbReference type="Proteomes" id="UP000824998">
    <property type="component" value="Unassembled WGS sequence"/>
</dbReference>
<comment type="similarity">
    <text evidence="1">Belongs to the peptidase A1 family.</text>
</comment>
<comment type="caution">
    <text evidence="3">The sequence shown here is derived from an EMBL/GenBank/DDBJ whole genome shotgun (WGS) entry which is preliminary data.</text>
</comment>
<dbReference type="InterPro" id="IPR033121">
    <property type="entry name" value="PEPTIDASE_A1"/>
</dbReference>
<dbReference type="PANTHER" id="PTHR47966">
    <property type="entry name" value="BETA-SITE APP-CLEAVING ENZYME, ISOFORM A-RELATED"/>
    <property type="match status" value="1"/>
</dbReference>
<evidence type="ECO:0000313" key="4">
    <source>
        <dbReference type="Proteomes" id="UP000824998"/>
    </source>
</evidence>